<evidence type="ECO:0000313" key="13">
    <source>
        <dbReference type="Proteomes" id="UP000294830"/>
    </source>
</evidence>
<evidence type="ECO:0000313" key="12">
    <source>
        <dbReference type="EMBL" id="TCN63736.1"/>
    </source>
</evidence>
<keyword evidence="7 9" id="KW-0067">ATP-binding</keyword>
<dbReference type="Pfam" id="PF08544">
    <property type="entry name" value="GHMP_kinases_C"/>
    <property type="match status" value="1"/>
</dbReference>
<evidence type="ECO:0000256" key="4">
    <source>
        <dbReference type="ARBA" id="ARBA00022679"/>
    </source>
</evidence>
<dbReference type="GO" id="GO:0005524">
    <property type="term" value="F:ATP binding"/>
    <property type="evidence" value="ECO:0007669"/>
    <property type="project" value="UniProtKB-UniRule"/>
</dbReference>
<evidence type="ECO:0000256" key="1">
    <source>
        <dbReference type="ARBA" id="ARBA00009684"/>
    </source>
</evidence>
<feature type="domain" description="GHMP kinase C-terminal" evidence="11">
    <location>
        <begin position="200"/>
        <end position="252"/>
    </location>
</feature>
<feature type="active site" evidence="9">
    <location>
        <position position="8"/>
    </location>
</feature>
<dbReference type="PANTHER" id="PTHR43527:SF2">
    <property type="entry name" value="4-DIPHOSPHOCYTIDYL-2-C-METHYL-D-ERYTHRITOL KINASE, CHLOROPLASTIC"/>
    <property type="match status" value="1"/>
</dbReference>
<dbReference type="GO" id="GO:0050515">
    <property type="term" value="F:4-(cytidine 5'-diphospho)-2-C-methyl-D-erythritol kinase activity"/>
    <property type="evidence" value="ECO:0007669"/>
    <property type="project" value="UniProtKB-UniRule"/>
</dbReference>
<dbReference type="EC" id="2.7.1.148" evidence="2 9"/>
<dbReference type="PIRSF" id="PIRSF010376">
    <property type="entry name" value="IspE"/>
    <property type="match status" value="1"/>
</dbReference>
<dbReference type="InterPro" id="IPR014721">
    <property type="entry name" value="Ribsml_uS5_D2-typ_fold_subgr"/>
</dbReference>
<dbReference type="OrthoDB" id="9809438at2"/>
<comment type="pathway">
    <text evidence="9">Isoprenoid biosynthesis; isopentenyl diphosphate biosynthesis via DXP pathway; isopentenyl diphosphate from 1-deoxy-D-xylulose 5-phosphate: step 3/6.</text>
</comment>
<dbReference type="SUPFAM" id="SSF55060">
    <property type="entry name" value="GHMP Kinase, C-terminal domain"/>
    <property type="match status" value="1"/>
</dbReference>
<dbReference type="Gene3D" id="3.30.230.10">
    <property type="match status" value="1"/>
</dbReference>
<reference evidence="12 13" key="1">
    <citation type="submission" date="2019-03" db="EMBL/GenBank/DDBJ databases">
        <title>Genomic Encyclopedia of Archaeal and Bacterial Type Strains, Phase II (KMG-II): from individual species to whole genera.</title>
        <authorList>
            <person name="Goeker M."/>
        </authorList>
    </citation>
    <scope>NUCLEOTIDE SEQUENCE [LARGE SCALE GENOMIC DNA]</scope>
    <source>
        <strain evidence="12 13">RL-C</strain>
    </source>
</reference>
<dbReference type="UniPathway" id="UPA00056">
    <property type="reaction ID" value="UER00094"/>
</dbReference>
<keyword evidence="13" id="KW-1185">Reference proteome</keyword>
<comment type="caution">
    <text evidence="12">The sequence shown here is derived from an EMBL/GenBank/DDBJ whole genome shotgun (WGS) entry which is preliminary data.</text>
</comment>
<evidence type="ECO:0000259" key="11">
    <source>
        <dbReference type="Pfam" id="PF08544"/>
    </source>
</evidence>
<keyword evidence="6 9" id="KW-0418">Kinase</keyword>
<dbReference type="GO" id="GO:0016114">
    <property type="term" value="P:terpenoid biosynthetic process"/>
    <property type="evidence" value="ECO:0007669"/>
    <property type="project" value="UniProtKB-UniRule"/>
</dbReference>
<comment type="similarity">
    <text evidence="1 9">Belongs to the GHMP kinase family. IspE subfamily.</text>
</comment>
<evidence type="ECO:0000256" key="2">
    <source>
        <dbReference type="ARBA" id="ARBA00012052"/>
    </source>
</evidence>
<evidence type="ECO:0000256" key="8">
    <source>
        <dbReference type="ARBA" id="ARBA00032554"/>
    </source>
</evidence>
<dbReference type="InterPro" id="IPR036554">
    <property type="entry name" value="GHMP_kinase_C_sf"/>
</dbReference>
<evidence type="ECO:0000256" key="9">
    <source>
        <dbReference type="HAMAP-Rule" id="MF_00061"/>
    </source>
</evidence>
<feature type="domain" description="GHMP kinase N-terminal" evidence="10">
    <location>
        <begin position="65"/>
        <end position="140"/>
    </location>
</feature>
<protein>
    <recommendedName>
        <fullName evidence="3 9">4-diphosphocytidyl-2-C-methyl-D-erythritol kinase</fullName>
        <shortName evidence="9">CMK</shortName>
        <ecNumber evidence="2 9">2.7.1.148</ecNumber>
    </recommendedName>
    <alternativeName>
        <fullName evidence="8 9">4-(cytidine-5'-diphospho)-2-C-methyl-D-erythritol kinase</fullName>
    </alternativeName>
</protein>
<evidence type="ECO:0000256" key="5">
    <source>
        <dbReference type="ARBA" id="ARBA00022741"/>
    </source>
</evidence>
<dbReference type="PANTHER" id="PTHR43527">
    <property type="entry name" value="4-DIPHOSPHOCYTIDYL-2-C-METHYL-D-ERYTHRITOL KINASE, CHLOROPLASTIC"/>
    <property type="match status" value="1"/>
</dbReference>
<dbReference type="EMBL" id="SLWB01000015">
    <property type="protein sequence ID" value="TCN63736.1"/>
    <property type="molecule type" value="Genomic_DNA"/>
</dbReference>
<evidence type="ECO:0000256" key="3">
    <source>
        <dbReference type="ARBA" id="ARBA00017473"/>
    </source>
</evidence>
<dbReference type="InterPro" id="IPR006204">
    <property type="entry name" value="GHMP_kinase_N_dom"/>
</dbReference>
<dbReference type="NCBIfam" id="TIGR00154">
    <property type="entry name" value="ispE"/>
    <property type="match status" value="1"/>
</dbReference>
<dbReference type="AlphaFoldDB" id="A0A4R2E9X8"/>
<dbReference type="InterPro" id="IPR004424">
    <property type="entry name" value="IspE"/>
</dbReference>
<keyword evidence="9" id="KW-0414">Isoprene biosynthesis</keyword>
<gene>
    <name evidence="9" type="primary">ispE</name>
    <name evidence="12" type="ORF">CLV25_11586</name>
</gene>
<comment type="function">
    <text evidence="9">Catalyzes the phosphorylation of the position 2 hydroxy group of 4-diphosphocytidyl-2C-methyl-D-erythritol.</text>
</comment>
<feature type="binding site" evidence="9">
    <location>
        <begin position="92"/>
        <end position="102"/>
    </location>
    <ligand>
        <name>ATP</name>
        <dbReference type="ChEBI" id="CHEBI:30616"/>
    </ligand>
</feature>
<dbReference type="InterPro" id="IPR013750">
    <property type="entry name" value="GHMP_kinase_C_dom"/>
</dbReference>
<dbReference type="GO" id="GO:0019288">
    <property type="term" value="P:isopentenyl diphosphate biosynthetic process, methylerythritol 4-phosphate pathway"/>
    <property type="evidence" value="ECO:0007669"/>
    <property type="project" value="UniProtKB-UniRule"/>
</dbReference>
<dbReference type="Pfam" id="PF00288">
    <property type="entry name" value="GHMP_kinases_N"/>
    <property type="match status" value="1"/>
</dbReference>
<sequence>MVVFPNAKINLGLYVVEKRPDGFHNLETIFYPAPWRDALEVVPATGNETTLNITGLAVDAPTEKNLVMRAYKLLANEYKLPKLDIYLHKAIPFGAGLGGGSADAAFMLTMLNQLFELGISEDKLAEYAATLGSDCAFFVYNCPMIASGRGEILSPIKVDLSGYTIVLVKPPFGISTPEAFAGITPKKPKIPLTEAISQPIERWKDVLFNDFEPHLFRNHPQLAAIKQQLYDKGANYAAMSGSGSTIFGLFDKEIDFTVEGCTVFSAKL</sequence>
<evidence type="ECO:0000259" key="10">
    <source>
        <dbReference type="Pfam" id="PF00288"/>
    </source>
</evidence>
<name>A0A4R2E9X8_9BACT</name>
<evidence type="ECO:0000256" key="6">
    <source>
        <dbReference type="ARBA" id="ARBA00022777"/>
    </source>
</evidence>
<dbReference type="SUPFAM" id="SSF54211">
    <property type="entry name" value="Ribosomal protein S5 domain 2-like"/>
    <property type="match status" value="1"/>
</dbReference>
<proteinExistence type="inferred from homology"/>
<dbReference type="Gene3D" id="3.30.70.890">
    <property type="entry name" value="GHMP kinase, C-terminal domain"/>
    <property type="match status" value="1"/>
</dbReference>
<dbReference type="Proteomes" id="UP000294830">
    <property type="component" value="Unassembled WGS sequence"/>
</dbReference>
<dbReference type="HAMAP" id="MF_00061">
    <property type="entry name" value="IspE"/>
    <property type="match status" value="1"/>
</dbReference>
<accession>A0A4R2E9X8</accession>
<feature type="active site" evidence="9">
    <location>
        <position position="134"/>
    </location>
</feature>
<organism evidence="12 13">
    <name type="scientific">Acetobacteroides hydrogenigenes</name>
    <dbReference type="NCBI Taxonomy" id="979970"/>
    <lineage>
        <taxon>Bacteria</taxon>
        <taxon>Pseudomonadati</taxon>
        <taxon>Bacteroidota</taxon>
        <taxon>Bacteroidia</taxon>
        <taxon>Bacteroidales</taxon>
        <taxon>Rikenellaceae</taxon>
        <taxon>Acetobacteroides</taxon>
    </lineage>
</organism>
<evidence type="ECO:0000256" key="7">
    <source>
        <dbReference type="ARBA" id="ARBA00022840"/>
    </source>
</evidence>
<comment type="catalytic activity">
    <reaction evidence="9">
        <text>4-CDP-2-C-methyl-D-erythritol + ATP = 4-CDP-2-C-methyl-D-erythritol 2-phosphate + ADP + H(+)</text>
        <dbReference type="Rhea" id="RHEA:18437"/>
        <dbReference type="ChEBI" id="CHEBI:15378"/>
        <dbReference type="ChEBI" id="CHEBI:30616"/>
        <dbReference type="ChEBI" id="CHEBI:57823"/>
        <dbReference type="ChEBI" id="CHEBI:57919"/>
        <dbReference type="ChEBI" id="CHEBI:456216"/>
        <dbReference type="EC" id="2.7.1.148"/>
    </reaction>
</comment>
<dbReference type="InterPro" id="IPR020568">
    <property type="entry name" value="Ribosomal_Su5_D2-typ_SF"/>
</dbReference>
<keyword evidence="5 9" id="KW-0547">Nucleotide-binding</keyword>
<keyword evidence="4 9" id="KW-0808">Transferase</keyword>